<dbReference type="InterPro" id="IPR009042">
    <property type="entry name" value="RNA_pol_sigma70_r1_2"/>
</dbReference>
<evidence type="ECO:0000313" key="9">
    <source>
        <dbReference type="EMBL" id="SUB87383.1"/>
    </source>
</evidence>
<keyword evidence="2" id="KW-0731">Sigma factor</keyword>
<organism evidence="9 10">
    <name type="scientific">Prevotella denticola</name>
    <dbReference type="NCBI Taxonomy" id="28129"/>
    <lineage>
        <taxon>Bacteria</taxon>
        <taxon>Pseudomonadati</taxon>
        <taxon>Bacteroidota</taxon>
        <taxon>Bacteroidia</taxon>
        <taxon>Bacteroidales</taxon>
        <taxon>Prevotellaceae</taxon>
        <taxon>Prevotella</taxon>
    </lineage>
</organism>
<dbReference type="Pfam" id="PF04542">
    <property type="entry name" value="Sigma70_r2"/>
    <property type="match status" value="1"/>
</dbReference>
<evidence type="ECO:0000259" key="7">
    <source>
        <dbReference type="Pfam" id="PF04542"/>
    </source>
</evidence>
<proteinExistence type="predicted"/>
<sequence length="327" mass="37760">MSLHEDGGFPHYNKVIFSRFYLFNSLNLCKFAVTLHNATHMRQLKITKSITNRESASLDKYLQEIGHEEMISIEEEVELAQRIRKGDRKALERLTKANLRFVVSVAKQYQNQGLSLPDLINEGNLGLIKAAEKFDETRGFKFISYAVWWIRQSILQAIAEQSRIIRLPLNQVSSVNKINKILNQFEQENERRPSIGEIAQSTDIPEEKIADAIKVSSRHVSVDAPFYDDDQSSLLDVIPNDNVPSTDRGLVEESLREEIGRVLQVLEDREKKVVEAYFGINQREMTLEEIGSKYNLTRERVRQIKEKAIRRLRQQTNSKVLKAYLGQ</sequence>
<evidence type="ECO:0000256" key="1">
    <source>
        <dbReference type="ARBA" id="ARBA00023015"/>
    </source>
</evidence>
<dbReference type="GO" id="GO:0003677">
    <property type="term" value="F:DNA binding"/>
    <property type="evidence" value="ECO:0007669"/>
    <property type="project" value="UniProtKB-KW"/>
</dbReference>
<dbReference type="EMBL" id="UGTM01000001">
    <property type="protein sequence ID" value="SUB87383.1"/>
    <property type="molecule type" value="Genomic_DNA"/>
</dbReference>
<dbReference type="InterPro" id="IPR007627">
    <property type="entry name" value="RNA_pol_sigma70_r2"/>
</dbReference>
<evidence type="ECO:0000313" key="10">
    <source>
        <dbReference type="Proteomes" id="UP000255469"/>
    </source>
</evidence>
<dbReference type="Gene3D" id="1.10.10.10">
    <property type="entry name" value="Winged helix-like DNA-binding domain superfamily/Winged helix DNA-binding domain"/>
    <property type="match status" value="2"/>
</dbReference>
<dbReference type="NCBIfam" id="TIGR02937">
    <property type="entry name" value="sigma70-ECF"/>
    <property type="match status" value="1"/>
</dbReference>
<dbReference type="InterPro" id="IPR036388">
    <property type="entry name" value="WH-like_DNA-bd_sf"/>
</dbReference>
<dbReference type="GO" id="GO:0016987">
    <property type="term" value="F:sigma factor activity"/>
    <property type="evidence" value="ECO:0007669"/>
    <property type="project" value="UniProtKB-KW"/>
</dbReference>
<evidence type="ECO:0000256" key="4">
    <source>
        <dbReference type="ARBA" id="ARBA00023163"/>
    </source>
</evidence>
<dbReference type="Pfam" id="PF04545">
    <property type="entry name" value="Sigma70_r4"/>
    <property type="match status" value="1"/>
</dbReference>
<dbReference type="InterPro" id="IPR013324">
    <property type="entry name" value="RNA_pol_sigma_r3/r4-like"/>
</dbReference>
<dbReference type="InterPro" id="IPR013325">
    <property type="entry name" value="RNA_pol_sigma_r2"/>
</dbReference>
<evidence type="ECO:0000256" key="2">
    <source>
        <dbReference type="ARBA" id="ARBA00023082"/>
    </source>
</evidence>
<evidence type="ECO:0000259" key="5">
    <source>
        <dbReference type="Pfam" id="PF00140"/>
    </source>
</evidence>
<evidence type="ECO:0000256" key="3">
    <source>
        <dbReference type="ARBA" id="ARBA00023125"/>
    </source>
</evidence>
<dbReference type="PANTHER" id="PTHR30603">
    <property type="entry name" value="RNA POLYMERASE SIGMA FACTOR RPO"/>
    <property type="match status" value="1"/>
</dbReference>
<dbReference type="InterPro" id="IPR007624">
    <property type="entry name" value="RNA_pol_sigma70_r3"/>
</dbReference>
<dbReference type="InterPro" id="IPR014284">
    <property type="entry name" value="RNA_pol_sigma-70_dom"/>
</dbReference>
<dbReference type="InterPro" id="IPR000943">
    <property type="entry name" value="RNA_pol_sigma70"/>
</dbReference>
<dbReference type="GO" id="GO:0006352">
    <property type="term" value="P:DNA-templated transcription initiation"/>
    <property type="evidence" value="ECO:0007669"/>
    <property type="project" value="InterPro"/>
</dbReference>
<dbReference type="InterPro" id="IPR007630">
    <property type="entry name" value="RNA_pol_sigma70_r4"/>
</dbReference>
<protein>
    <submittedName>
        <fullName evidence="9">RNA polymerase sigma factor rpoD</fullName>
    </submittedName>
</protein>
<dbReference type="Gene3D" id="1.10.601.10">
    <property type="entry name" value="RNA Polymerase Primary Sigma Factor"/>
    <property type="match status" value="1"/>
</dbReference>
<feature type="domain" description="RNA polymerase sigma-70 region 4" evidence="8">
    <location>
        <begin position="262"/>
        <end position="314"/>
    </location>
</feature>
<keyword evidence="3" id="KW-0238">DNA-binding</keyword>
<feature type="domain" description="RNA polymerase sigma-70 region 3" evidence="6">
    <location>
        <begin position="175"/>
        <end position="245"/>
    </location>
</feature>
<evidence type="ECO:0000259" key="6">
    <source>
        <dbReference type="Pfam" id="PF04539"/>
    </source>
</evidence>
<dbReference type="SUPFAM" id="SSF88659">
    <property type="entry name" value="Sigma3 and sigma4 domains of RNA polymerase sigma factors"/>
    <property type="match status" value="2"/>
</dbReference>
<dbReference type="Pfam" id="PF00140">
    <property type="entry name" value="Sigma70_r1_2"/>
    <property type="match status" value="1"/>
</dbReference>
<feature type="domain" description="RNA polymerase sigma-70 region 2" evidence="7">
    <location>
        <begin position="96"/>
        <end position="163"/>
    </location>
</feature>
<reference evidence="9 10" key="1">
    <citation type="submission" date="2018-06" db="EMBL/GenBank/DDBJ databases">
        <authorList>
            <consortium name="Pathogen Informatics"/>
            <person name="Doyle S."/>
        </authorList>
    </citation>
    <scope>NUCLEOTIDE SEQUENCE [LARGE SCALE GENOMIC DNA]</scope>
    <source>
        <strain evidence="9 10">NCTC13067</strain>
    </source>
</reference>
<dbReference type="CDD" id="cd06171">
    <property type="entry name" value="Sigma70_r4"/>
    <property type="match status" value="1"/>
</dbReference>
<dbReference type="SUPFAM" id="SSF88946">
    <property type="entry name" value="Sigma2 domain of RNA polymerase sigma factors"/>
    <property type="match status" value="1"/>
</dbReference>
<dbReference type="InterPro" id="IPR050239">
    <property type="entry name" value="Sigma-70_RNA_pol_init_factors"/>
</dbReference>
<dbReference type="Pfam" id="PF04539">
    <property type="entry name" value="Sigma70_r3"/>
    <property type="match status" value="1"/>
</dbReference>
<evidence type="ECO:0000259" key="8">
    <source>
        <dbReference type="Pfam" id="PF04545"/>
    </source>
</evidence>
<dbReference type="PRINTS" id="PR00046">
    <property type="entry name" value="SIGMA70FCT"/>
</dbReference>
<keyword evidence="4" id="KW-0804">Transcription</keyword>
<name>A0A379E3U9_9BACT</name>
<feature type="domain" description="RNA polymerase sigma-70 region 1.2" evidence="5">
    <location>
        <begin position="57"/>
        <end position="88"/>
    </location>
</feature>
<gene>
    <name evidence="9" type="primary">rpoD_1</name>
    <name evidence="9" type="ORF">NCTC13067_01051</name>
</gene>
<accession>A0A379E3U9</accession>
<dbReference type="AlphaFoldDB" id="A0A379E3U9"/>
<keyword evidence="1" id="KW-0805">Transcription regulation</keyword>
<dbReference type="PANTHER" id="PTHR30603:SF47">
    <property type="entry name" value="RNA POLYMERASE SIGMA FACTOR SIGD, CHLOROPLASTIC"/>
    <property type="match status" value="1"/>
</dbReference>
<dbReference type="Proteomes" id="UP000255469">
    <property type="component" value="Unassembled WGS sequence"/>
</dbReference>